<organism evidence="1 2">
    <name type="scientific">Rattus norvegicus</name>
    <name type="common">Rat</name>
    <dbReference type="NCBI Taxonomy" id="10116"/>
    <lineage>
        <taxon>Eukaryota</taxon>
        <taxon>Metazoa</taxon>
        <taxon>Chordata</taxon>
        <taxon>Craniata</taxon>
        <taxon>Vertebrata</taxon>
        <taxon>Euteleostomi</taxon>
        <taxon>Mammalia</taxon>
        <taxon>Eutheria</taxon>
        <taxon>Euarchontoglires</taxon>
        <taxon>Glires</taxon>
        <taxon>Rodentia</taxon>
        <taxon>Myomorpha</taxon>
        <taxon>Muroidea</taxon>
        <taxon>Muridae</taxon>
        <taxon>Murinae</taxon>
        <taxon>Rattus</taxon>
    </lineage>
</organism>
<accession>A0ABK0LNX3</accession>
<evidence type="ECO:0000313" key="2">
    <source>
        <dbReference type="Proteomes" id="UP000002494"/>
    </source>
</evidence>
<name>A0ABK0LNX3_RAT</name>
<reference evidence="1" key="2">
    <citation type="submission" date="2025-08" db="UniProtKB">
        <authorList>
            <consortium name="Ensembl"/>
        </authorList>
    </citation>
    <scope>IDENTIFICATION</scope>
    <source>
        <strain evidence="1">Brown Norway</strain>
    </source>
</reference>
<dbReference type="InterPro" id="IPR036236">
    <property type="entry name" value="Znf_C2H2_sf"/>
</dbReference>
<reference evidence="1" key="3">
    <citation type="submission" date="2025-09" db="UniProtKB">
        <authorList>
            <consortium name="Ensembl"/>
        </authorList>
    </citation>
    <scope>IDENTIFICATION</scope>
    <source>
        <strain evidence="1">Brown Norway</strain>
    </source>
</reference>
<proteinExistence type="predicted"/>
<reference evidence="1" key="1">
    <citation type="submission" date="2024-01" db="EMBL/GenBank/DDBJ databases">
        <title>GRCr8: a new rat reference genome assembly contstructed from accurate long reads and long range scaffolding.</title>
        <authorList>
            <person name="Doris P.A."/>
            <person name="Kalbfleisch T."/>
            <person name="Li K."/>
            <person name="Howe K."/>
            <person name="Wood J."/>
        </authorList>
    </citation>
    <scope>NUCLEOTIDE SEQUENCE [LARGE SCALE GENOMIC DNA]</scope>
    <source>
        <strain evidence="1">Brown Norway</strain>
    </source>
</reference>
<dbReference type="Gene3D" id="3.30.160.60">
    <property type="entry name" value="Classic Zinc Finger"/>
    <property type="match status" value="1"/>
</dbReference>
<protein>
    <submittedName>
        <fullName evidence="1">Uncharacterized protein</fullName>
    </submittedName>
</protein>
<keyword evidence="2" id="KW-1185">Reference proteome</keyword>
<dbReference type="SUPFAM" id="SSF57667">
    <property type="entry name" value="beta-beta-alpha zinc fingers"/>
    <property type="match status" value="1"/>
</dbReference>
<dbReference type="Proteomes" id="UP000002494">
    <property type="component" value="Chromosome 5"/>
</dbReference>
<evidence type="ECO:0000313" key="1">
    <source>
        <dbReference type="Ensembl" id="ENSRNOP00000103641.1"/>
    </source>
</evidence>
<dbReference type="Ensembl" id="ENSRNOT00000138707.1">
    <property type="protein sequence ID" value="ENSRNOP00000103641.1"/>
    <property type="gene ID" value="ENSRNOG00000076459.1"/>
</dbReference>
<sequence length="21" mass="2574">EKPYKCSECDKCFRLQCHRSI</sequence>